<evidence type="ECO:0000313" key="18">
    <source>
        <dbReference type="Proteomes" id="UP000275012"/>
    </source>
</evidence>
<evidence type="ECO:0000256" key="2">
    <source>
        <dbReference type="ARBA" id="ARBA00022552"/>
    </source>
</evidence>
<dbReference type="EMBL" id="RFLY01000002">
    <property type="protein sequence ID" value="RMH94559.1"/>
    <property type="molecule type" value="Genomic_DNA"/>
</dbReference>
<dbReference type="GO" id="GO:0000455">
    <property type="term" value="P:enzyme-directed rRNA pseudouridine synthesis"/>
    <property type="evidence" value="ECO:0007669"/>
    <property type="project" value="TreeGrafter"/>
</dbReference>
<dbReference type="EC" id="5.4.99.28" evidence="8"/>
<feature type="domain" description="Pseudouridine synthase RsuA/RluA-like" evidence="16">
    <location>
        <begin position="18"/>
        <end position="167"/>
    </location>
</feature>
<keyword evidence="2" id="KW-0698">rRNA processing</keyword>
<dbReference type="InterPro" id="IPR006224">
    <property type="entry name" value="PsdUridine_synth_RluA-like_CS"/>
</dbReference>
<sequence>MTEEGSRPSIALHHVDAHLLAAEKPAGLLSVPGRLPANRDCLITRLQYEFPDAMTVHRLDQVTSGLVLFGRGAAMQQALSMQFERRQILKRYEALVEGLIQADAGEISLPLICDWANRPRQKVDADAGKPALTRWRVLARDEAACRTRIELEPVTGRSHQLRVHMASIGHVIVGDVFYGAAPAARVCLHALGLIFTHPASGEPMAMASSAPF</sequence>
<evidence type="ECO:0000259" key="16">
    <source>
        <dbReference type="Pfam" id="PF00849"/>
    </source>
</evidence>
<dbReference type="GO" id="GO:0008033">
    <property type="term" value="P:tRNA processing"/>
    <property type="evidence" value="ECO:0007669"/>
    <property type="project" value="UniProtKB-KW"/>
</dbReference>
<dbReference type="AlphaFoldDB" id="A0A3M2I4U3"/>
<dbReference type="PANTHER" id="PTHR21600">
    <property type="entry name" value="MITOCHONDRIAL RNA PSEUDOURIDINE SYNTHASE"/>
    <property type="match status" value="1"/>
</dbReference>
<dbReference type="Pfam" id="PF00849">
    <property type="entry name" value="PseudoU_synth_2"/>
    <property type="match status" value="1"/>
</dbReference>
<evidence type="ECO:0000256" key="10">
    <source>
        <dbReference type="ARBA" id="ARBA00039988"/>
    </source>
</evidence>
<evidence type="ECO:0000256" key="11">
    <source>
        <dbReference type="ARBA" id="ARBA00041266"/>
    </source>
</evidence>
<dbReference type="GO" id="GO:0003723">
    <property type="term" value="F:RNA binding"/>
    <property type="evidence" value="ECO:0007669"/>
    <property type="project" value="InterPro"/>
</dbReference>
<evidence type="ECO:0000256" key="6">
    <source>
        <dbReference type="ARBA" id="ARBA00036916"/>
    </source>
</evidence>
<evidence type="ECO:0000256" key="13">
    <source>
        <dbReference type="ARBA" id="ARBA00042844"/>
    </source>
</evidence>
<proteinExistence type="inferred from homology"/>
<dbReference type="InterPro" id="IPR006145">
    <property type="entry name" value="PsdUridine_synth_RsuA/RluA"/>
</dbReference>
<dbReference type="PROSITE" id="PS01129">
    <property type="entry name" value="PSI_RLU"/>
    <property type="match status" value="1"/>
</dbReference>
<dbReference type="InterPro" id="IPR050188">
    <property type="entry name" value="RluA_PseudoU_synthase"/>
</dbReference>
<evidence type="ECO:0000256" key="7">
    <source>
        <dbReference type="ARBA" id="ARBA00037305"/>
    </source>
</evidence>
<keyword evidence="18" id="KW-1185">Reference proteome</keyword>
<comment type="similarity">
    <text evidence="1">Belongs to the pseudouridine synthase RluA family.</text>
</comment>
<dbReference type="PANTHER" id="PTHR21600:SF91">
    <property type="entry name" value="DUAL-SPECIFICITY RNA PSEUDOURIDINE SYNTHASE RLUA"/>
    <property type="match status" value="1"/>
</dbReference>
<evidence type="ECO:0000313" key="17">
    <source>
        <dbReference type="EMBL" id="RMH94559.1"/>
    </source>
</evidence>
<evidence type="ECO:0000256" key="8">
    <source>
        <dbReference type="ARBA" id="ARBA00038944"/>
    </source>
</evidence>
<protein>
    <recommendedName>
        <fullName evidence="10">Dual-specificity RNA pseudouridine synthase RluA</fullName>
        <ecNumber evidence="8">5.4.99.28</ecNumber>
        <ecNumber evidence="9">5.4.99.29</ecNumber>
    </recommendedName>
    <alternativeName>
        <fullName evidence="11">23S rRNA pseudouridine(746) synthase</fullName>
    </alternativeName>
    <alternativeName>
        <fullName evidence="14">Ribosomal large subunit pseudouridine synthase A</fullName>
    </alternativeName>
    <alternativeName>
        <fullName evidence="13">rRNA pseudouridylate synthase A</fullName>
    </alternativeName>
    <alternativeName>
        <fullName evidence="15">rRNA-uridine isomerase A</fullName>
    </alternativeName>
    <alternativeName>
        <fullName evidence="12">tRNA pseudouridine(32) synthase</fullName>
    </alternativeName>
</protein>
<evidence type="ECO:0000256" key="12">
    <source>
        <dbReference type="ARBA" id="ARBA00042372"/>
    </source>
</evidence>
<dbReference type="GO" id="GO:0160151">
    <property type="term" value="F:tRNA pseudouridine(32) synthase activity"/>
    <property type="evidence" value="ECO:0007669"/>
    <property type="project" value="UniProtKB-EC"/>
</dbReference>
<evidence type="ECO:0000256" key="3">
    <source>
        <dbReference type="ARBA" id="ARBA00022694"/>
    </source>
</evidence>
<name>A0A3M2I4U3_9GAMM</name>
<evidence type="ECO:0000256" key="4">
    <source>
        <dbReference type="ARBA" id="ARBA00023235"/>
    </source>
</evidence>
<comment type="caution">
    <text evidence="17">The sequence shown here is derived from an EMBL/GenBank/DDBJ whole genome shotgun (WGS) entry which is preliminary data.</text>
</comment>
<reference evidence="17 18" key="1">
    <citation type="submission" date="2018-10" db="EMBL/GenBank/DDBJ databases">
        <title>Proposal of Lysobacter pythonis sp. nov. isolated from royal pythons (Python regius).</title>
        <authorList>
            <person name="Hans-Juergen B."/>
            <person name="Huptas C."/>
            <person name="Sandra B."/>
            <person name="Igor L."/>
            <person name="Joachim S."/>
            <person name="Siegfried S."/>
            <person name="Mareike W."/>
            <person name="Peter K."/>
        </authorList>
    </citation>
    <scope>NUCLEOTIDE SEQUENCE [LARGE SCALE GENOMIC DNA]</scope>
    <source>
        <strain evidence="17 18">4284/11</strain>
    </source>
</reference>
<dbReference type="Gene3D" id="3.30.2350.10">
    <property type="entry name" value="Pseudouridine synthase"/>
    <property type="match status" value="1"/>
</dbReference>
<comment type="catalytic activity">
    <reaction evidence="5">
        <text>uridine(32) in tRNA = pseudouridine(32) in tRNA</text>
        <dbReference type="Rhea" id="RHEA:42544"/>
        <dbReference type="Rhea" id="RHEA-COMP:10107"/>
        <dbReference type="Rhea" id="RHEA-COMP:10108"/>
        <dbReference type="ChEBI" id="CHEBI:65314"/>
        <dbReference type="ChEBI" id="CHEBI:65315"/>
        <dbReference type="EC" id="5.4.99.28"/>
    </reaction>
</comment>
<evidence type="ECO:0000256" key="15">
    <source>
        <dbReference type="ARBA" id="ARBA00043143"/>
    </source>
</evidence>
<organism evidence="17 18">
    <name type="scientific">Solilutibacter pythonis</name>
    <dbReference type="NCBI Taxonomy" id="2483112"/>
    <lineage>
        <taxon>Bacteria</taxon>
        <taxon>Pseudomonadati</taxon>
        <taxon>Pseudomonadota</taxon>
        <taxon>Gammaproteobacteria</taxon>
        <taxon>Lysobacterales</taxon>
        <taxon>Lysobacteraceae</taxon>
        <taxon>Solilutibacter</taxon>
    </lineage>
</organism>
<dbReference type="GO" id="GO:0160142">
    <property type="term" value="F:23S rRNA pseudouridine(746) synthase activity"/>
    <property type="evidence" value="ECO:0007669"/>
    <property type="project" value="UniProtKB-EC"/>
</dbReference>
<dbReference type="OrthoDB" id="9807829at2"/>
<dbReference type="Proteomes" id="UP000275012">
    <property type="component" value="Unassembled WGS sequence"/>
</dbReference>
<dbReference type="SUPFAM" id="SSF55120">
    <property type="entry name" value="Pseudouridine synthase"/>
    <property type="match status" value="1"/>
</dbReference>
<dbReference type="InterPro" id="IPR020103">
    <property type="entry name" value="PsdUridine_synth_cat_dom_sf"/>
</dbReference>
<comment type="function">
    <text evidence="7">Dual specificity enzyme that catalyzes the synthesis of pseudouridine from uracil-746 in 23S ribosomal RNA and from uracil-32 in the anticodon stem and loop of transfer RNAs.</text>
</comment>
<keyword evidence="4" id="KW-0413">Isomerase</keyword>
<evidence type="ECO:0000256" key="5">
    <source>
        <dbReference type="ARBA" id="ARBA00036184"/>
    </source>
</evidence>
<dbReference type="CDD" id="cd02869">
    <property type="entry name" value="PseudoU_synth_RluA_like"/>
    <property type="match status" value="1"/>
</dbReference>
<evidence type="ECO:0000256" key="9">
    <source>
        <dbReference type="ARBA" id="ARBA00038945"/>
    </source>
</evidence>
<dbReference type="RefSeq" id="WP_122100555.1">
    <property type="nucleotide sequence ID" value="NZ_RFLY01000002.1"/>
</dbReference>
<keyword evidence="3" id="KW-0819">tRNA processing</keyword>
<evidence type="ECO:0000256" key="14">
    <source>
        <dbReference type="ARBA" id="ARBA00042883"/>
    </source>
</evidence>
<gene>
    <name evidence="17" type="ORF">EBB59_01460</name>
</gene>
<dbReference type="EC" id="5.4.99.29" evidence="9"/>
<comment type="catalytic activity">
    <reaction evidence="6">
        <text>uridine(746) in 23S rRNA = pseudouridine(746) in 23S rRNA</text>
        <dbReference type="Rhea" id="RHEA:42548"/>
        <dbReference type="Rhea" id="RHEA-COMP:10109"/>
        <dbReference type="Rhea" id="RHEA-COMP:10110"/>
        <dbReference type="ChEBI" id="CHEBI:65314"/>
        <dbReference type="ChEBI" id="CHEBI:65315"/>
        <dbReference type="EC" id="5.4.99.29"/>
    </reaction>
</comment>
<evidence type="ECO:0000256" key="1">
    <source>
        <dbReference type="ARBA" id="ARBA00010876"/>
    </source>
</evidence>
<accession>A0A3M2I4U3</accession>